<name>A0AAW0G0R7_9APHY</name>
<evidence type="ECO:0000256" key="1">
    <source>
        <dbReference type="SAM" id="MobiDB-lite"/>
    </source>
</evidence>
<dbReference type="AlphaFoldDB" id="A0AAW0G0R7"/>
<protein>
    <submittedName>
        <fullName evidence="2">Uncharacterized protein</fullName>
    </submittedName>
</protein>
<keyword evidence="3" id="KW-1185">Reference proteome</keyword>
<evidence type="ECO:0000313" key="2">
    <source>
        <dbReference type="EMBL" id="KAK7685289.1"/>
    </source>
</evidence>
<organism evidence="2 3">
    <name type="scientific">Cerrena zonata</name>
    <dbReference type="NCBI Taxonomy" id="2478898"/>
    <lineage>
        <taxon>Eukaryota</taxon>
        <taxon>Fungi</taxon>
        <taxon>Dikarya</taxon>
        <taxon>Basidiomycota</taxon>
        <taxon>Agaricomycotina</taxon>
        <taxon>Agaricomycetes</taxon>
        <taxon>Polyporales</taxon>
        <taxon>Cerrenaceae</taxon>
        <taxon>Cerrena</taxon>
    </lineage>
</organism>
<evidence type="ECO:0000313" key="3">
    <source>
        <dbReference type="Proteomes" id="UP001385951"/>
    </source>
</evidence>
<proteinExistence type="predicted"/>
<gene>
    <name evidence="2" type="ORF">QCA50_011652</name>
</gene>
<feature type="region of interest" description="Disordered" evidence="1">
    <location>
        <begin position="105"/>
        <end position="129"/>
    </location>
</feature>
<feature type="region of interest" description="Disordered" evidence="1">
    <location>
        <begin position="28"/>
        <end position="47"/>
    </location>
</feature>
<dbReference type="Proteomes" id="UP001385951">
    <property type="component" value="Unassembled WGS sequence"/>
</dbReference>
<accession>A0AAW0G0R7</accession>
<feature type="compositionally biased region" description="Polar residues" evidence="1">
    <location>
        <begin position="120"/>
        <end position="129"/>
    </location>
</feature>
<reference evidence="2 3" key="1">
    <citation type="submission" date="2022-09" db="EMBL/GenBank/DDBJ databases">
        <authorList>
            <person name="Palmer J.M."/>
        </authorList>
    </citation>
    <scope>NUCLEOTIDE SEQUENCE [LARGE SCALE GENOMIC DNA]</scope>
    <source>
        <strain evidence="2 3">DSM 7382</strain>
    </source>
</reference>
<dbReference type="EMBL" id="JASBNA010000021">
    <property type="protein sequence ID" value="KAK7685289.1"/>
    <property type="molecule type" value="Genomic_DNA"/>
</dbReference>
<comment type="caution">
    <text evidence="2">The sequence shown here is derived from an EMBL/GenBank/DDBJ whole genome shotgun (WGS) entry which is preliminary data.</text>
</comment>
<sequence>MALKRKLSLDFEDDVAYSASKQQKLVPFPSSTELDSDVDMSDDSMSALPPLSIPTQTFHTRLISNASTASSAYSDSPRNSPNYPAFELYPLEEQAQMTTDDNYFNQPTQQERPSGLLQPRGTSFTHHGQNCTQIPKLRMACSAGPNGRRSMWAHCEQCGAIEMVDSD</sequence>